<accession>A0A068Z4A4</accession>
<evidence type="ECO:0000313" key="1">
    <source>
        <dbReference type="EMBL" id="QLH62575.1"/>
    </source>
</evidence>
<dbReference type="AlphaFoldDB" id="A0A068Z4A4"/>
<organism evidence="1 2">
    <name type="scientific">Serratia symbiotica</name>
    <dbReference type="NCBI Taxonomy" id="138074"/>
    <lineage>
        <taxon>Bacteria</taxon>
        <taxon>Pseudomonadati</taxon>
        <taxon>Pseudomonadota</taxon>
        <taxon>Gammaproteobacteria</taxon>
        <taxon>Enterobacterales</taxon>
        <taxon>Yersiniaceae</taxon>
        <taxon>Serratia</taxon>
    </lineage>
</organism>
<dbReference type="GeneID" id="93736067"/>
<gene>
    <name evidence="1" type="ORF">SYMBAF_06000</name>
</gene>
<dbReference type="RefSeq" id="WP_040265988.1">
    <property type="nucleotide sequence ID" value="NZ_CP050855.1"/>
</dbReference>
<dbReference type="Proteomes" id="UP000042738">
    <property type="component" value="Chromosome"/>
</dbReference>
<name>A0A068Z4A4_9GAMM</name>
<sequence>MNHDLIALGVLAILPLTLQAKPLAGSPVSSGIIRFTGSVTTPTCTVMYQHKQLVSHCFSNIAENQNGYIVRPLNNVLSELVSNVTSEKIHNKSNLERVTISYK</sequence>
<protein>
    <submittedName>
        <fullName evidence="1">Uncharacterized protein</fullName>
    </submittedName>
</protein>
<evidence type="ECO:0000313" key="2">
    <source>
        <dbReference type="Proteomes" id="UP000042738"/>
    </source>
</evidence>
<proteinExistence type="predicted"/>
<reference evidence="1 2" key="1">
    <citation type="journal article" date="2014" name="Genome Announc.">
        <title>Whole-Genome Sequence of Serratia symbiotica Strain CWBI-2.3T, a Free-Living Symbiont of the Black Bean Aphid Aphis fabae.</title>
        <authorList>
            <person name="Foray V."/>
            <person name="Grigorescu A.S."/>
            <person name="Sabri A."/>
            <person name="Haubruge E."/>
            <person name="Lognay G."/>
            <person name="Francis F."/>
            <person name="Fauconnier M.L."/>
            <person name="Hance T."/>
            <person name="Thonart P."/>
        </authorList>
    </citation>
    <scope>NUCLEOTIDE SEQUENCE [LARGE SCALE GENOMIC DNA]</scope>
    <source>
        <strain evidence="1">CWBI-2.3</strain>
    </source>
</reference>
<dbReference type="EMBL" id="CP050855">
    <property type="protein sequence ID" value="QLH62575.1"/>
    <property type="molecule type" value="Genomic_DNA"/>
</dbReference>